<gene>
    <name evidence="2" type="ORF">QF118_03800</name>
</gene>
<keyword evidence="3" id="KW-1185">Reference proteome</keyword>
<evidence type="ECO:0000313" key="3">
    <source>
        <dbReference type="Proteomes" id="UP001241605"/>
    </source>
</evidence>
<dbReference type="RefSeq" id="WP_282301322.1">
    <property type="nucleotide sequence ID" value="NZ_CP124616.1"/>
</dbReference>
<dbReference type="Pfam" id="PF13460">
    <property type="entry name" value="NAD_binding_10"/>
    <property type="match status" value="1"/>
</dbReference>
<evidence type="ECO:0000313" key="2">
    <source>
        <dbReference type="EMBL" id="WGW04686.1"/>
    </source>
</evidence>
<dbReference type="InterPro" id="IPR036291">
    <property type="entry name" value="NAD(P)-bd_dom_sf"/>
</dbReference>
<sequence length="58" mass="6251">MSKRILVAGASGKTGRILTRDLVDQGHKVVALTRDSSDISVLPKAANLRHADLTHSWS</sequence>
<evidence type="ECO:0000259" key="1">
    <source>
        <dbReference type="Pfam" id="PF13460"/>
    </source>
</evidence>
<dbReference type="SUPFAM" id="SSF51735">
    <property type="entry name" value="NAD(P)-binding Rossmann-fold domains"/>
    <property type="match status" value="1"/>
</dbReference>
<feature type="domain" description="NAD(P)-binding" evidence="1">
    <location>
        <begin position="9"/>
        <end position="53"/>
    </location>
</feature>
<accession>A0ABY8QL09</accession>
<protein>
    <submittedName>
        <fullName evidence="2">NAD(P)H-binding protein</fullName>
    </submittedName>
</protein>
<dbReference type="InterPro" id="IPR016040">
    <property type="entry name" value="NAD(P)-bd_dom"/>
</dbReference>
<reference evidence="2 3" key="1">
    <citation type="submission" date="2023-05" db="EMBL/GenBank/DDBJ databases">
        <title>YMD87, complete Genome.</title>
        <authorList>
            <person name="Zhang J."/>
            <person name="Xu X."/>
        </authorList>
    </citation>
    <scope>NUCLEOTIDE SEQUENCE [LARGE SCALE GENOMIC DNA]</scope>
    <source>
        <strain evidence="2 3">YMD87</strain>
    </source>
</reference>
<dbReference type="EMBL" id="CP124616">
    <property type="protein sequence ID" value="WGW04686.1"/>
    <property type="molecule type" value="Genomic_DNA"/>
</dbReference>
<dbReference type="Proteomes" id="UP001241605">
    <property type="component" value="Chromosome"/>
</dbReference>
<dbReference type="Gene3D" id="3.40.50.720">
    <property type="entry name" value="NAD(P)-binding Rossmann-like Domain"/>
    <property type="match status" value="1"/>
</dbReference>
<proteinExistence type="predicted"/>
<organism evidence="2 3">
    <name type="scientific">Tropicibacter oceani</name>
    <dbReference type="NCBI Taxonomy" id="3058420"/>
    <lineage>
        <taxon>Bacteria</taxon>
        <taxon>Pseudomonadati</taxon>
        <taxon>Pseudomonadota</taxon>
        <taxon>Alphaproteobacteria</taxon>
        <taxon>Rhodobacterales</taxon>
        <taxon>Roseobacteraceae</taxon>
        <taxon>Tropicibacter</taxon>
    </lineage>
</organism>
<name>A0ABY8QL09_9RHOB</name>